<dbReference type="Proteomes" id="UP000191418">
    <property type="component" value="Unassembled WGS sequence"/>
</dbReference>
<dbReference type="RefSeq" id="WP_078744496.1">
    <property type="nucleotide sequence ID" value="NZ_FUXG01000004.1"/>
</dbReference>
<name>A0A1T4MS33_9GAMM</name>
<reference evidence="1 2" key="1">
    <citation type="submission" date="2017-01" db="EMBL/GenBank/DDBJ databases">
        <title>Genome Sequencing of a Marine Spirillum, Oceanospirillum multiglobuliferum ATCC 33336, from Japan.</title>
        <authorList>
            <person name="Carney J.G."/>
            <person name="Trachtenberg A.M."/>
            <person name="Rheaume B.A."/>
            <person name="Linnane J.D."/>
            <person name="Pitts N.L."/>
            <person name="Mykles D.L."/>
            <person name="Maclea K.S."/>
        </authorList>
    </citation>
    <scope>NUCLEOTIDE SEQUENCE [LARGE SCALE GENOMIC DNA]</scope>
    <source>
        <strain evidence="1 2">ATCC 33336</strain>
    </source>
</reference>
<dbReference type="EMBL" id="MTSM01000001">
    <property type="protein sequence ID" value="OPX56912.1"/>
    <property type="molecule type" value="Genomic_DNA"/>
</dbReference>
<dbReference type="AlphaFoldDB" id="A0A1T4MS33"/>
<organism evidence="1 2">
    <name type="scientific">Oceanospirillum multiglobuliferum</name>
    <dbReference type="NCBI Taxonomy" id="64969"/>
    <lineage>
        <taxon>Bacteria</taxon>
        <taxon>Pseudomonadati</taxon>
        <taxon>Pseudomonadota</taxon>
        <taxon>Gammaproteobacteria</taxon>
        <taxon>Oceanospirillales</taxon>
        <taxon>Oceanospirillaceae</taxon>
        <taxon>Oceanospirillum</taxon>
    </lineage>
</organism>
<dbReference type="InterPro" id="IPR021927">
    <property type="entry name" value="DUF3540"/>
</dbReference>
<dbReference type="STRING" id="64969.SAMN02745127_00897"/>
<dbReference type="Pfam" id="PF12059">
    <property type="entry name" value="DUF3540"/>
    <property type="match status" value="1"/>
</dbReference>
<gene>
    <name evidence="1" type="ORF">BTE48_00295</name>
</gene>
<evidence type="ECO:0000313" key="2">
    <source>
        <dbReference type="Proteomes" id="UP000191418"/>
    </source>
</evidence>
<evidence type="ECO:0008006" key="3">
    <source>
        <dbReference type="Google" id="ProtNLM"/>
    </source>
</evidence>
<evidence type="ECO:0000313" key="1">
    <source>
        <dbReference type="EMBL" id="OPX56912.1"/>
    </source>
</evidence>
<protein>
    <recommendedName>
        <fullName evidence="3">DUF3540 domain-containing protein</fullName>
    </recommendedName>
</protein>
<comment type="caution">
    <text evidence="1">The sequence shown here is derived from an EMBL/GenBank/DDBJ whole genome shotgun (WGS) entry which is preliminary data.</text>
</comment>
<dbReference type="OrthoDB" id="6120301at2"/>
<sequence>MNAHPFLRTQNSTHPELQPTGQVLSVLSENQCCMVSTAKGVLKAQIALSCVLQPLQGDLVLLAETEAGCFIISLLQREQAVAAALHFPHGVSVHSQGGLALKSTGDLSLESASKTEVTSPIFNIAALKSRLRILDVVAQINHFQGRFSKLQWLAEWAEQKAERFRQRFGSSDRVVQHHDLQKAGNLVQKVEHTASLRSEHTIIKAREDVQVDGKRIHMG</sequence>
<accession>A0A1T4MS33</accession>
<proteinExistence type="predicted"/>
<keyword evidence="2" id="KW-1185">Reference proteome</keyword>